<feature type="transmembrane region" description="Helical" evidence="8">
    <location>
        <begin position="103"/>
        <end position="125"/>
    </location>
</feature>
<evidence type="ECO:0000256" key="8">
    <source>
        <dbReference type="RuleBase" id="RU363032"/>
    </source>
</evidence>
<dbReference type="InterPro" id="IPR000515">
    <property type="entry name" value="MetI-like"/>
</dbReference>
<dbReference type="PANTHER" id="PTHR43848">
    <property type="entry name" value="PUTRESCINE TRANSPORT SYSTEM PERMEASE PROTEIN POTI"/>
    <property type="match status" value="1"/>
</dbReference>
<keyword evidence="11" id="KW-1185">Reference proteome</keyword>
<accession>A0A1J5N1U9</accession>
<dbReference type="Pfam" id="PF00528">
    <property type="entry name" value="BPD_transp_1"/>
    <property type="match status" value="1"/>
</dbReference>
<dbReference type="EMBL" id="LKAQ01000001">
    <property type="protein sequence ID" value="OIQ52108.1"/>
    <property type="molecule type" value="Genomic_DNA"/>
</dbReference>
<dbReference type="SUPFAM" id="SSF161098">
    <property type="entry name" value="MetI-like"/>
    <property type="match status" value="1"/>
</dbReference>
<feature type="transmembrane region" description="Helical" evidence="8">
    <location>
        <begin position="67"/>
        <end position="91"/>
    </location>
</feature>
<dbReference type="AlphaFoldDB" id="A0A1J5N1U9"/>
<reference evidence="10 11" key="1">
    <citation type="submission" date="2015-09" db="EMBL/GenBank/DDBJ databases">
        <title>Genome of Desulfovibrio dechloracetivorans BerOc1, a mercury methylating strain isolated from highly hydrocarbons and metals contaminated coastal sediments.</title>
        <authorList>
            <person name="Goni Urriza M."/>
            <person name="Gassie C."/>
            <person name="Bouchez O."/>
            <person name="Klopp C."/>
            <person name="Ranchou-Peyruse A."/>
            <person name="Remy G."/>
        </authorList>
    </citation>
    <scope>NUCLEOTIDE SEQUENCE [LARGE SCALE GENOMIC DNA]</scope>
    <source>
        <strain evidence="10 11">BerOc1</strain>
    </source>
</reference>
<sequence>MQAQRKPILVPAVALGTLAFLYIPLMAVASFSVNDSRFGLAWQGFTWKWYLELFRNEQILEAVGNTLLLGLVSTVIATVVGTALAIGMSRFPWSKKTSAFFEFNLYMPVITPEIVFAGALVIAFASLRYFSSAFEPGMLNMIIGHVTFQVAFVALVVRSRLAAFNNEIEEASHDLYATNWYTLRKVILPMLTPGIVSGAMLAFTLSLDDFIISFFTAGPTSVTLPLYIYAEVHRGITPKIHALSTVGLLVTIVLVITSQKISNSFSEKERDDA</sequence>
<evidence type="ECO:0000256" key="7">
    <source>
        <dbReference type="ARBA" id="ARBA00023136"/>
    </source>
</evidence>
<dbReference type="Proteomes" id="UP000181901">
    <property type="component" value="Unassembled WGS sequence"/>
</dbReference>
<dbReference type="CDD" id="cd06261">
    <property type="entry name" value="TM_PBP2"/>
    <property type="match status" value="1"/>
</dbReference>
<evidence type="ECO:0000313" key="10">
    <source>
        <dbReference type="EMBL" id="OIQ52108.1"/>
    </source>
</evidence>
<dbReference type="PANTHER" id="PTHR43848:SF2">
    <property type="entry name" value="PUTRESCINE TRANSPORT SYSTEM PERMEASE PROTEIN POTI"/>
    <property type="match status" value="1"/>
</dbReference>
<feature type="transmembrane region" description="Helical" evidence="8">
    <location>
        <begin position="186"/>
        <end position="205"/>
    </location>
</feature>
<proteinExistence type="inferred from homology"/>
<evidence type="ECO:0000256" key="5">
    <source>
        <dbReference type="ARBA" id="ARBA00022692"/>
    </source>
</evidence>
<dbReference type="OrthoDB" id="9782004at2"/>
<evidence type="ECO:0000256" key="3">
    <source>
        <dbReference type="ARBA" id="ARBA00022448"/>
    </source>
</evidence>
<feature type="domain" description="ABC transmembrane type-1" evidence="9">
    <location>
        <begin position="63"/>
        <end position="258"/>
    </location>
</feature>
<feature type="transmembrane region" description="Helical" evidence="8">
    <location>
        <begin position="242"/>
        <end position="261"/>
    </location>
</feature>
<keyword evidence="6 8" id="KW-1133">Transmembrane helix</keyword>
<evidence type="ECO:0000256" key="2">
    <source>
        <dbReference type="ARBA" id="ARBA00007069"/>
    </source>
</evidence>
<name>A0A1J5N1U9_9BACT</name>
<dbReference type="PROSITE" id="PS50928">
    <property type="entry name" value="ABC_TM1"/>
    <property type="match status" value="1"/>
</dbReference>
<dbReference type="GO" id="GO:0055085">
    <property type="term" value="P:transmembrane transport"/>
    <property type="evidence" value="ECO:0007669"/>
    <property type="project" value="InterPro"/>
</dbReference>
<keyword evidence="7 8" id="KW-0472">Membrane</keyword>
<keyword evidence="4" id="KW-1003">Cell membrane</keyword>
<dbReference type="GO" id="GO:0005886">
    <property type="term" value="C:plasma membrane"/>
    <property type="evidence" value="ECO:0007669"/>
    <property type="project" value="UniProtKB-SubCell"/>
</dbReference>
<evidence type="ECO:0000256" key="4">
    <source>
        <dbReference type="ARBA" id="ARBA00022475"/>
    </source>
</evidence>
<evidence type="ECO:0000256" key="6">
    <source>
        <dbReference type="ARBA" id="ARBA00022989"/>
    </source>
</evidence>
<organism evidence="10 11">
    <name type="scientific">Pseudodesulfovibrio hydrargyri</name>
    <dbReference type="NCBI Taxonomy" id="2125990"/>
    <lineage>
        <taxon>Bacteria</taxon>
        <taxon>Pseudomonadati</taxon>
        <taxon>Thermodesulfobacteriota</taxon>
        <taxon>Desulfovibrionia</taxon>
        <taxon>Desulfovibrionales</taxon>
        <taxon>Desulfovibrionaceae</taxon>
    </lineage>
</organism>
<comment type="caution">
    <text evidence="10">The sequence shown here is derived from an EMBL/GenBank/DDBJ whole genome shotgun (WGS) entry which is preliminary data.</text>
</comment>
<evidence type="ECO:0000259" key="9">
    <source>
        <dbReference type="PROSITE" id="PS50928"/>
    </source>
</evidence>
<comment type="subcellular location">
    <subcellularLocation>
        <location evidence="1 8">Cell membrane</location>
        <topology evidence="1 8">Multi-pass membrane protein</topology>
    </subcellularLocation>
</comment>
<keyword evidence="5 8" id="KW-0812">Transmembrane</keyword>
<feature type="transmembrane region" description="Helical" evidence="8">
    <location>
        <begin position="137"/>
        <end position="157"/>
    </location>
</feature>
<dbReference type="RefSeq" id="WP_071544207.1">
    <property type="nucleotide sequence ID" value="NZ_LKAQ01000001.1"/>
</dbReference>
<protein>
    <submittedName>
        <fullName evidence="10">Inner membrane ABC transporter permease protein YdcV</fullName>
    </submittedName>
</protein>
<feature type="transmembrane region" description="Helical" evidence="8">
    <location>
        <begin position="211"/>
        <end position="230"/>
    </location>
</feature>
<dbReference type="InterPro" id="IPR035906">
    <property type="entry name" value="MetI-like_sf"/>
</dbReference>
<feature type="transmembrane region" description="Helical" evidence="8">
    <location>
        <begin position="12"/>
        <end position="33"/>
    </location>
</feature>
<comment type="similarity">
    <text evidence="2">Belongs to the binding-protein-dependent transport system permease family. CysTW subfamily.</text>
</comment>
<dbReference type="Gene3D" id="1.10.3720.10">
    <property type="entry name" value="MetI-like"/>
    <property type="match status" value="1"/>
</dbReference>
<dbReference type="InterPro" id="IPR051789">
    <property type="entry name" value="Bact_Polyamine_Transport"/>
</dbReference>
<gene>
    <name evidence="10" type="primary">ydcV_1</name>
    <name evidence="10" type="ORF">BerOc1_00581</name>
</gene>
<evidence type="ECO:0000313" key="11">
    <source>
        <dbReference type="Proteomes" id="UP000181901"/>
    </source>
</evidence>
<keyword evidence="3 8" id="KW-0813">Transport</keyword>
<evidence type="ECO:0000256" key="1">
    <source>
        <dbReference type="ARBA" id="ARBA00004651"/>
    </source>
</evidence>